<feature type="compositionally biased region" description="Polar residues" evidence="3">
    <location>
        <begin position="1342"/>
        <end position="1353"/>
    </location>
</feature>
<feature type="region of interest" description="Disordered" evidence="3">
    <location>
        <begin position="1"/>
        <end position="24"/>
    </location>
</feature>
<dbReference type="Pfam" id="PF00172">
    <property type="entry name" value="Zn_clus"/>
    <property type="match status" value="1"/>
</dbReference>
<comment type="caution">
    <text evidence="5">The sequence shown here is derived from an EMBL/GenBank/DDBJ whole genome shotgun (WGS) entry which is preliminary data.</text>
</comment>
<dbReference type="PANTHER" id="PTHR46910:SF38">
    <property type="entry name" value="ZN(2)-C6 FUNGAL-TYPE DOMAIN-CONTAINING PROTEIN"/>
    <property type="match status" value="1"/>
</dbReference>
<dbReference type="GO" id="GO:0003677">
    <property type="term" value="F:DNA binding"/>
    <property type="evidence" value="ECO:0007669"/>
    <property type="project" value="InterPro"/>
</dbReference>
<reference evidence="5" key="1">
    <citation type="submission" date="2022-07" db="EMBL/GenBank/DDBJ databases">
        <title>Genome Sequence of Agrocybe chaxingu.</title>
        <authorList>
            <person name="Buettner E."/>
        </authorList>
    </citation>
    <scope>NUCLEOTIDE SEQUENCE</scope>
    <source>
        <strain evidence="5">MP-N11</strain>
    </source>
</reference>
<dbReference type="CDD" id="cd00067">
    <property type="entry name" value="GAL4"/>
    <property type="match status" value="1"/>
</dbReference>
<dbReference type="GO" id="GO:0008270">
    <property type="term" value="F:zinc ion binding"/>
    <property type="evidence" value="ECO:0007669"/>
    <property type="project" value="InterPro"/>
</dbReference>
<feature type="region of interest" description="Disordered" evidence="3">
    <location>
        <begin position="1427"/>
        <end position="1451"/>
    </location>
</feature>
<dbReference type="SUPFAM" id="SSF57701">
    <property type="entry name" value="Zn2/Cys6 DNA-binding domain"/>
    <property type="match status" value="1"/>
</dbReference>
<organism evidence="5 6">
    <name type="scientific">Agrocybe chaxingu</name>
    <dbReference type="NCBI Taxonomy" id="84603"/>
    <lineage>
        <taxon>Eukaryota</taxon>
        <taxon>Fungi</taxon>
        <taxon>Dikarya</taxon>
        <taxon>Basidiomycota</taxon>
        <taxon>Agaricomycotina</taxon>
        <taxon>Agaricomycetes</taxon>
        <taxon>Agaricomycetidae</taxon>
        <taxon>Agaricales</taxon>
        <taxon>Agaricineae</taxon>
        <taxon>Strophariaceae</taxon>
        <taxon>Agrocybe</taxon>
    </lineage>
</organism>
<dbReference type="PROSITE" id="PS00463">
    <property type="entry name" value="ZN2_CY6_FUNGAL_1"/>
    <property type="match status" value="1"/>
</dbReference>
<keyword evidence="2" id="KW-0539">Nucleus</keyword>
<dbReference type="Proteomes" id="UP001148786">
    <property type="component" value="Unassembled WGS sequence"/>
</dbReference>
<feature type="compositionally biased region" description="Acidic residues" evidence="3">
    <location>
        <begin position="556"/>
        <end position="571"/>
    </location>
</feature>
<feature type="region of interest" description="Disordered" evidence="3">
    <location>
        <begin position="553"/>
        <end position="584"/>
    </location>
</feature>
<dbReference type="OrthoDB" id="2123952at2759"/>
<dbReference type="SMART" id="SM00066">
    <property type="entry name" value="GAL4"/>
    <property type="match status" value="1"/>
</dbReference>
<evidence type="ECO:0000313" key="6">
    <source>
        <dbReference type="Proteomes" id="UP001148786"/>
    </source>
</evidence>
<protein>
    <recommendedName>
        <fullName evidence="4">Zn(2)-C6 fungal-type domain-containing protein</fullName>
    </recommendedName>
</protein>
<dbReference type="PANTHER" id="PTHR46910">
    <property type="entry name" value="TRANSCRIPTION FACTOR PDR1"/>
    <property type="match status" value="1"/>
</dbReference>
<keyword evidence="1" id="KW-0479">Metal-binding</keyword>
<dbReference type="InterPro" id="IPR050987">
    <property type="entry name" value="AtrR-like"/>
</dbReference>
<accession>A0A9W8JXY0</accession>
<sequence length="1479" mass="166055">MSSPEEDGTGRDAVHTERPKKRPRACDACRRKKVRCNGPENPGIECTSCINGKVKCTYVEESQRRVPTKKYVASLEDRITDLDRILRKLCPDEKIYKECLRSLIEADDQNLLSPSHLTQEPSASSDVEMIEGIANAIRLVNDDLALPHDDIDNLSVVNSGLDTNRFFGKSSSEVLIREAISMKKTLWERKFENMMPPQYIFPEPDLARDLVDLFFECCNLHLPLLHRPSFERSVRDGLHYSNDSFAGVYLLVCAVGSRFSSDPRVLLDGIESYHSAGWKWFNQVETGKTSFLSLPSLYDLQLYCLTVVFLSSSSTPQAVWTMTGIAIRLAQDIGVHRRQSRTPSAEDELWKRAFWVLICLDRVNTVAVGRPAAIQDEDYDLDFPIDCDDEYWEHPDPKKRFKQPPNTPSLMTAFILKLRLMHIMNCCIRGVYSISKINELYGWVGNKWKERIVMELDSSLNKWKSDSSEQDADDMMDVLKCMNTLKGSEERWCHAGRYWDVLAELSAMGECPVPPKDGQPDVDIVPTTVSLKTIHPLEAKIISFPHAPTQLYDLSPDSDETCPSLTDDEEASPTPLRNSSLQETIRPHSPVALQRSTQGAVPVQTSFSPLTTTPSTLDADSICKSTPAGSMSDLEGFLESDGPAGTGNNQLYTEGLEQEQFASAYLYDDAMWSNAPIGFGLDDWGDGPGNPAAQCSNCSAGGVTCTYVEESTRRTPSKRYIARLEDRISGLDKILRKLCPEDETYNEWISSLHQDRLEISASATPGPPPRLNTNFLPPSIFGPKPAEHLAKVIRATQNHISNPPDEESRILQNCPTDSLDTSRFFGKSSNEMLVYTALSMKREFAGLEDLGRPILRDRREEFWTLRPWERGYERAAPPRYKFPGPDLAKELVDLFFIHFNLYLPLLHRPTFQRSIRDGLHYTDDGFAAVYLLVCAVGSRFSNDPRVLLDGVESYHSAGWKWFTQVETGKTSFISLPSLYDLQLYCLTVIFLQSSSAPQPVWTLVGIALRLAQDIGVHRRKTSVPTVEDELWKRAFWVLISIDRLISTALGRPLSVQDEDCDLDLPIDCDDEYWEHPDPAQRFKQPPTKPSLITSFILQLKLNKILAICIRMIYSLNKMNMRLGFVGEQWKAHIVAELDSGLNKWLQSVPEHLRWDSDDVKSDQFFNQSMSLHAMWHYTQILIHRPFIPSPNKPSTLAFPSLAICTNSARSCIHLAYTQLERNKSGPPPPVQMAAFASAIVLLIGIWGAQASGLPADENPDMNRVQKVLQILKTAEERWHLAGRFWDALSELSSPDHPQMRRQSQMGLSGFQILQVSQERSETASTSLSQPPPPRVHRLENGQPENAHSSQNAQNGWNMRSAAEGSSGQSGNSHDLAALTADSFGGLVGDPRLDDLYKHPPHQYQVNLPNTSPQGSIVWANTSNFASFAHPPPQPKQPNEAHPGQELGDGDLTGSVMAMWSNAPAGFGLDEWDRYFINLA</sequence>
<dbReference type="GO" id="GO:0000981">
    <property type="term" value="F:DNA-binding transcription factor activity, RNA polymerase II-specific"/>
    <property type="evidence" value="ECO:0007669"/>
    <property type="project" value="InterPro"/>
</dbReference>
<keyword evidence="6" id="KW-1185">Reference proteome</keyword>
<dbReference type="GO" id="GO:0006351">
    <property type="term" value="P:DNA-templated transcription"/>
    <property type="evidence" value="ECO:0007669"/>
    <property type="project" value="InterPro"/>
</dbReference>
<feature type="domain" description="Zn(2)-C6 fungal-type" evidence="4">
    <location>
        <begin position="25"/>
        <end position="58"/>
    </location>
</feature>
<dbReference type="InterPro" id="IPR007219">
    <property type="entry name" value="XnlR_reg_dom"/>
</dbReference>
<evidence type="ECO:0000256" key="3">
    <source>
        <dbReference type="SAM" id="MobiDB-lite"/>
    </source>
</evidence>
<feature type="compositionally biased region" description="Polar residues" evidence="3">
    <location>
        <begin position="1318"/>
        <end position="1328"/>
    </location>
</feature>
<name>A0A9W8JXY0_9AGAR</name>
<feature type="region of interest" description="Disordered" evidence="3">
    <location>
        <begin position="1318"/>
        <end position="1353"/>
    </location>
</feature>
<evidence type="ECO:0000256" key="1">
    <source>
        <dbReference type="ARBA" id="ARBA00022723"/>
    </source>
</evidence>
<dbReference type="InterPro" id="IPR001138">
    <property type="entry name" value="Zn2Cys6_DnaBD"/>
</dbReference>
<dbReference type="EMBL" id="JANKHO010000816">
    <property type="protein sequence ID" value="KAJ3506007.1"/>
    <property type="molecule type" value="Genomic_DNA"/>
</dbReference>
<dbReference type="PROSITE" id="PS50048">
    <property type="entry name" value="ZN2_CY6_FUNGAL_2"/>
    <property type="match status" value="1"/>
</dbReference>
<dbReference type="SMART" id="SM00906">
    <property type="entry name" value="Fungal_trans"/>
    <property type="match status" value="2"/>
</dbReference>
<evidence type="ECO:0000259" key="4">
    <source>
        <dbReference type="PROSITE" id="PS50048"/>
    </source>
</evidence>
<gene>
    <name evidence="5" type="ORF">NLJ89_g7113</name>
</gene>
<dbReference type="CDD" id="cd12148">
    <property type="entry name" value="fungal_TF_MHR"/>
    <property type="match status" value="2"/>
</dbReference>
<evidence type="ECO:0000313" key="5">
    <source>
        <dbReference type="EMBL" id="KAJ3506007.1"/>
    </source>
</evidence>
<dbReference type="Gene3D" id="4.10.240.10">
    <property type="entry name" value="Zn(2)-C6 fungal-type DNA-binding domain"/>
    <property type="match status" value="2"/>
</dbReference>
<dbReference type="InterPro" id="IPR036864">
    <property type="entry name" value="Zn2-C6_fun-type_DNA-bd_sf"/>
</dbReference>
<proteinExistence type="predicted"/>
<dbReference type="Pfam" id="PF04082">
    <property type="entry name" value="Fungal_trans"/>
    <property type="match status" value="2"/>
</dbReference>
<evidence type="ECO:0000256" key="2">
    <source>
        <dbReference type="ARBA" id="ARBA00023242"/>
    </source>
</evidence>
<feature type="compositionally biased region" description="Basic and acidic residues" evidence="3">
    <location>
        <begin position="8"/>
        <end position="17"/>
    </location>
</feature>